<dbReference type="AlphaFoldDB" id="A0A8H7IX47"/>
<keyword evidence="3" id="KW-1185">Reference proteome</keyword>
<name>A0A8H7IX47_9PLEO</name>
<protein>
    <submittedName>
        <fullName evidence="2">Uncharacterized protein</fullName>
    </submittedName>
</protein>
<dbReference type="OrthoDB" id="3795769at2759"/>
<reference evidence="2" key="1">
    <citation type="submission" date="2018-12" db="EMBL/GenBank/DDBJ databases">
        <authorList>
            <person name="Syme R.A."/>
            <person name="Farfan-Caceres L."/>
            <person name="Lichtenzveig J."/>
        </authorList>
    </citation>
    <scope>NUCLEOTIDE SEQUENCE</scope>
    <source>
        <strain evidence="2">Al4</strain>
    </source>
</reference>
<evidence type="ECO:0000256" key="1">
    <source>
        <dbReference type="SAM" id="MobiDB-lite"/>
    </source>
</evidence>
<accession>A0A8H7IX47</accession>
<evidence type="ECO:0000313" key="3">
    <source>
        <dbReference type="Proteomes" id="UP000651452"/>
    </source>
</evidence>
<dbReference type="Proteomes" id="UP000651452">
    <property type="component" value="Unassembled WGS sequence"/>
</dbReference>
<evidence type="ECO:0000313" key="2">
    <source>
        <dbReference type="EMBL" id="KAF9692743.1"/>
    </source>
</evidence>
<feature type="region of interest" description="Disordered" evidence="1">
    <location>
        <begin position="100"/>
        <end position="120"/>
    </location>
</feature>
<feature type="compositionally biased region" description="Acidic residues" evidence="1">
    <location>
        <begin position="106"/>
        <end position="117"/>
    </location>
</feature>
<proteinExistence type="predicted"/>
<organism evidence="2 3">
    <name type="scientific">Ascochyta lentis</name>
    <dbReference type="NCBI Taxonomy" id="205686"/>
    <lineage>
        <taxon>Eukaryota</taxon>
        <taxon>Fungi</taxon>
        <taxon>Dikarya</taxon>
        <taxon>Ascomycota</taxon>
        <taxon>Pezizomycotina</taxon>
        <taxon>Dothideomycetes</taxon>
        <taxon>Pleosporomycetidae</taxon>
        <taxon>Pleosporales</taxon>
        <taxon>Pleosporineae</taxon>
        <taxon>Didymellaceae</taxon>
        <taxon>Ascochyta</taxon>
    </lineage>
</organism>
<gene>
    <name evidence="2" type="ORF">EKO04_009148</name>
</gene>
<dbReference type="EMBL" id="RZGK01000017">
    <property type="protein sequence ID" value="KAF9692743.1"/>
    <property type="molecule type" value="Genomic_DNA"/>
</dbReference>
<sequence length="554" mass="63799">MVFLPTEVLDAILDECDKLWPSWSGYEGRSRYTPLVTINRNWQAAVEERTWKHVRLDPDRGPRNLEAFRSALRAEPRRRRVLKTVDIFFDDYFARPSAKKERERACEDEDDYYEAEDGGSISGDYSDSEDATIAIAHHQSNVDHWQEPSALISAFQAQNGRFFQDVKAIWDVLAECPDDLQVTNITFFLDGHSTYKFFGSDFCIKHAGYFKGTSLQLEKFPILPPLPSVKSLKLDAWQFQECELWPAIPPRLTSPTKALMNQIPSLPTSLKTLNLSVEYHAISNHNIDPPNFLINNTDTFSRTLHLASHNLTTLTIRLSCITADLLWPNDTNIPAPNWPNLRILDITTAFDRPTGTWWFISEAARGWETPEREPIPPSPEWEGEDAELYLAAGAYPDDEFRTAPDPALFDDLALRLARAVSRMPVLMYLDLEFHSWRQSSWHARQQDKGFKGYKGWGFYFRDGERAKGAISKYSKHSRFQYPPGIDGSIVERARTEWVFKCRGSRVGWEEGEEAKELWRARGVEDFDIITTDEKGRFWQRKRNGVLIDTSTESD</sequence>
<reference evidence="2" key="2">
    <citation type="submission" date="2020-09" db="EMBL/GenBank/DDBJ databases">
        <title>Reference genome assembly for Australian Ascochyta lentis isolate Al4.</title>
        <authorList>
            <person name="Lee R.C."/>
            <person name="Farfan-Caceres L.M."/>
            <person name="Debler J.W."/>
            <person name="Williams A.H."/>
            <person name="Henares B.M."/>
        </authorList>
    </citation>
    <scope>NUCLEOTIDE SEQUENCE</scope>
    <source>
        <strain evidence="2">Al4</strain>
    </source>
</reference>
<comment type="caution">
    <text evidence="2">The sequence shown here is derived from an EMBL/GenBank/DDBJ whole genome shotgun (WGS) entry which is preliminary data.</text>
</comment>